<name>A0A7K1LAT2_9ACTN</name>
<gene>
    <name evidence="18" type="ORF">GNZ18_33860</name>
</gene>
<evidence type="ECO:0000313" key="18">
    <source>
        <dbReference type="EMBL" id="MUN41541.1"/>
    </source>
</evidence>
<comment type="cofactor">
    <cofactor evidence="15">
        <name>Zn(2+)</name>
        <dbReference type="ChEBI" id="CHEBI:29105"/>
    </cofactor>
    <text evidence="15">Binds 1 zinc ion per subunit.</text>
</comment>
<evidence type="ECO:0000256" key="10">
    <source>
        <dbReference type="ARBA" id="ARBA00022833"/>
    </source>
</evidence>
<feature type="domain" description="Aminopeptidase N-like N-terminal" evidence="17">
    <location>
        <begin position="122"/>
        <end position="185"/>
    </location>
</feature>
<dbReference type="Pfam" id="PF01433">
    <property type="entry name" value="Peptidase_M1"/>
    <property type="match status" value="1"/>
</dbReference>
<dbReference type="PANTHER" id="PTHR45726">
    <property type="entry name" value="LEUKOTRIENE A-4 HYDROLASE"/>
    <property type="match status" value="1"/>
</dbReference>
<dbReference type="Gene3D" id="2.60.40.1730">
    <property type="entry name" value="tricorn interacting facor f3 domain"/>
    <property type="match status" value="1"/>
</dbReference>
<keyword evidence="11" id="KW-0482">Metalloprotease</keyword>
<feature type="active site" description="Proton acceptor" evidence="14">
    <location>
        <position position="281"/>
    </location>
</feature>
<keyword evidence="19" id="KW-1185">Reference proteome</keyword>
<evidence type="ECO:0000256" key="12">
    <source>
        <dbReference type="ARBA" id="ARBA00029811"/>
    </source>
</evidence>
<evidence type="ECO:0000256" key="4">
    <source>
        <dbReference type="ARBA" id="ARBA00012564"/>
    </source>
</evidence>
<dbReference type="EC" id="3.4.11.2" evidence="4"/>
<sequence>MNYFPDHGDDGYQVGRYDLGLDYRVGPNRLAGTARLSATAAGGLDRLALDLGTFRVGKALVDGAPARFRHRRGKLHLTPARPIDSGAEFTVEVRYTGNPSPVPSPWGGLGWEQLTDGSIVAGQPTGAPSWFPCNDRPDDKARYRITVTTASAYEVVANGRLTGRRRTGANTTWVYEQDEPMAPYLASVQIGRYQFLELEGPVPQHVFFPSSAERDVRHDFGRQGAMLSAFTRLFGPYPFGLYTVVVADDELEIPVEAQGMSIFGTNHVDGERGQERLVAHELAHQWFGNSLTVGSWSDIWLHEGFATHAEWLWSEESGGEPAAAHARRWHHRLAGQPQDLVLADPGPGDMFDDRVYKRGALALHALRGVMGDEAFFGALREWTSENRHGTVTTDAFTALADRHAGRSLEAFFTAWLREKELPPLP</sequence>
<dbReference type="InterPro" id="IPR045357">
    <property type="entry name" value="Aminopeptidase_N-like_N"/>
</dbReference>
<evidence type="ECO:0000259" key="16">
    <source>
        <dbReference type="Pfam" id="PF01433"/>
    </source>
</evidence>
<dbReference type="CDD" id="cd09603">
    <property type="entry name" value="M1_APN_like"/>
    <property type="match status" value="1"/>
</dbReference>
<dbReference type="GO" id="GO:0006508">
    <property type="term" value="P:proteolysis"/>
    <property type="evidence" value="ECO:0007669"/>
    <property type="project" value="UniProtKB-KW"/>
</dbReference>
<evidence type="ECO:0000256" key="15">
    <source>
        <dbReference type="PIRSR" id="PIRSR634015-3"/>
    </source>
</evidence>
<dbReference type="SUPFAM" id="SSF55486">
    <property type="entry name" value="Metalloproteases ('zincins'), catalytic domain"/>
    <property type="match status" value="1"/>
</dbReference>
<dbReference type="InterPro" id="IPR027268">
    <property type="entry name" value="Peptidase_M4/M1_CTD_sf"/>
</dbReference>
<feature type="domain" description="Peptidase M1 membrane alanine aminopeptidase" evidence="16">
    <location>
        <begin position="233"/>
        <end position="415"/>
    </location>
</feature>
<comment type="catalytic activity">
    <reaction evidence="1">
        <text>Release of an N-terminal amino acid, Xaa-|-Yaa- from a peptide, amide or arylamide. Xaa is preferably Ala, but may be most amino acids including Pro (slow action). When a terminal hydrophobic residue is followed by a prolyl residue, the two may be released as an intact Xaa-Pro dipeptide.</text>
        <dbReference type="EC" id="3.4.11.2"/>
    </reaction>
</comment>
<evidence type="ECO:0000256" key="9">
    <source>
        <dbReference type="ARBA" id="ARBA00022801"/>
    </source>
</evidence>
<evidence type="ECO:0000256" key="13">
    <source>
        <dbReference type="ARBA" id="ARBA00031533"/>
    </source>
</evidence>
<reference evidence="18 19" key="1">
    <citation type="submission" date="2019-11" db="EMBL/GenBank/DDBJ databases">
        <authorList>
            <person name="Cao P."/>
        </authorList>
    </citation>
    <scope>NUCLEOTIDE SEQUENCE [LARGE SCALE GENOMIC DNA]</scope>
    <source>
        <strain evidence="18 19">NEAU-AAG5</strain>
    </source>
</reference>
<dbReference type="Proteomes" id="UP000432015">
    <property type="component" value="Unassembled WGS sequence"/>
</dbReference>
<dbReference type="PRINTS" id="PR00756">
    <property type="entry name" value="ALADIPTASE"/>
</dbReference>
<dbReference type="GO" id="GO:0008270">
    <property type="term" value="F:zinc ion binding"/>
    <property type="evidence" value="ECO:0007669"/>
    <property type="project" value="InterPro"/>
</dbReference>
<comment type="subcellular location">
    <subcellularLocation>
        <location evidence="2">Cytoplasm</location>
    </subcellularLocation>
</comment>
<comment type="caution">
    <text evidence="18">The sequence shown here is derived from an EMBL/GenBank/DDBJ whole genome shotgun (WGS) entry which is preliminary data.</text>
</comment>
<dbReference type="Pfam" id="PF17900">
    <property type="entry name" value="Peptidase_M1_N"/>
    <property type="match status" value="1"/>
</dbReference>
<dbReference type="InterPro" id="IPR001930">
    <property type="entry name" value="Peptidase_M1"/>
</dbReference>
<evidence type="ECO:0000256" key="8">
    <source>
        <dbReference type="ARBA" id="ARBA00022723"/>
    </source>
</evidence>
<evidence type="ECO:0000256" key="7">
    <source>
        <dbReference type="ARBA" id="ARBA00022670"/>
    </source>
</evidence>
<keyword evidence="9" id="KW-0378">Hydrolase</keyword>
<keyword evidence="10 15" id="KW-0862">Zinc</keyword>
<keyword evidence="7" id="KW-0645">Protease</keyword>
<dbReference type="AlphaFoldDB" id="A0A7K1LAT2"/>
<accession>A0A7K1LAT2</accession>
<evidence type="ECO:0000256" key="11">
    <source>
        <dbReference type="ARBA" id="ARBA00023049"/>
    </source>
</evidence>
<protein>
    <recommendedName>
        <fullName evidence="5">Aminopeptidase N</fullName>
        <ecNumber evidence="4">3.4.11.2</ecNumber>
    </recommendedName>
    <alternativeName>
        <fullName evidence="12">Alanine aminopeptidase</fullName>
    </alternativeName>
    <alternativeName>
        <fullName evidence="13">Lysyl aminopeptidase</fullName>
    </alternativeName>
</protein>
<evidence type="ECO:0000256" key="3">
    <source>
        <dbReference type="ARBA" id="ARBA00010136"/>
    </source>
</evidence>
<feature type="binding site" evidence="15">
    <location>
        <position position="284"/>
    </location>
    <ligand>
        <name>Zn(2+)</name>
        <dbReference type="ChEBI" id="CHEBI:29105"/>
        <note>catalytic</note>
    </ligand>
</feature>
<dbReference type="GO" id="GO:0005737">
    <property type="term" value="C:cytoplasm"/>
    <property type="evidence" value="ECO:0007669"/>
    <property type="project" value="UniProtKB-SubCell"/>
</dbReference>
<evidence type="ECO:0000256" key="1">
    <source>
        <dbReference type="ARBA" id="ARBA00000098"/>
    </source>
</evidence>
<dbReference type="GO" id="GO:0008237">
    <property type="term" value="F:metallopeptidase activity"/>
    <property type="evidence" value="ECO:0007669"/>
    <property type="project" value="UniProtKB-KW"/>
</dbReference>
<organism evidence="18 19">
    <name type="scientific">Actinomadura litoris</name>
    <dbReference type="NCBI Taxonomy" id="2678616"/>
    <lineage>
        <taxon>Bacteria</taxon>
        <taxon>Bacillati</taxon>
        <taxon>Actinomycetota</taxon>
        <taxon>Actinomycetes</taxon>
        <taxon>Streptosporangiales</taxon>
        <taxon>Thermomonosporaceae</taxon>
        <taxon>Actinomadura</taxon>
    </lineage>
</organism>
<evidence type="ECO:0000259" key="17">
    <source>
        <dbReference type="Pfam" id="PF17900"/>
    </source>
</evidence>
<dbReference type="GO" id="GO:0016285">
    <property type="term" value="F:alanyl aminopeptidase activity"/>
    <property type="evidence" value="ECO:0007669"/>
    <property type="project" value="UniProtKB-EC"/>
</dbReference>
<evidence type="ECO:0000256" key="2">
    <source>
        <dbReference type="ARBA" id="ARBA00004496"/>
    </source>
</evidence>
<dbReference type="Gene3D" id="1.10.390.10">
    <property type="entry name" value="Neutral Protease Domain 2"/>
    <property type="match status" value="1"/>
</dbReference>
<comment type="similarity">
    <text evidence="3">Belongs to the peptidase M1 family.</text>
</comment>
<evidence type="ECO:0000256" key="14">
    <source>
        <dbReference type="PIRSR" id="PIRSR634015-1"/>
    </source>
</evidence>
<dbReference type="InterPro" id="IPR042097">
    <property type="entry name" value="Aminopeptidase_N-like_N_sf"/>
</dbReference>
<dbReference type="PANTHER" id="PTHR45726:SF3">
    <property type="entry name" value="LEUKOTRIENE A-4 HYDROLASE"/>
    <property type="match status" value="1"/>
</dbReference>
<dbReference type="SUPFAM" id="SSF63737">
    <property type="entry name" value="Leukotriene A4 hydrolase N-terminal domain"/>
    <property type="match status" value="1"/>
</dbReference>
<keyword evidence="6" id="KW-0963">Cytoplasm</keyword>
<dbReference type="RefSeq" id="WP_214620305.1">
    <property type="nucleotide sequence ID" value="NZ_WOFH01000015.1"/>
</dbReference>
<proteinExistence type="inferred from homology"/>
<feature type="binding site" evidence="15">
    <location>
        <position position="303"/>
    </location>
    <ligand>
        <name>Zn(2+)</name>
        <dbReference type="ChEBI" id="CHEBI:29105"/>
        <note>catalytic</note>
    </ligand>
</feature>
<evidence type="ECO:0000256" key="5">
    <source>
        <dbReference type="ARBA" id="ARBA00015611"/>
    </source>
</evidence>
<dbReference type="InterPro" id="IPR014782">
    <property type="entry name" value="Peptidase_M1_dom"/>
</dbReference>
<keyword evidence="8 15" id="KW-0479">Metal-binding</keyword>
<feature type="active site" description="Proton donor" evidence="14">
    <location>
        <position position="356"/>
    </location>
</feature>
<dbReference type="InterPro" id="IPR034015">
    <property type="entry name" value="M1_LTA4H"/>
</dbReference>
<evidence type="ECO:0000256" key="6">
    <source>
        <dbReference type="ARBA" id="ARBA00022490"/>
    </source>
</evidence>
<dbReference type="EMBL" id="WOFH01000015">
    <property type="protein sequence ID" value="MUN41541.1"/>
    <property type="molecule type" value="Genomic_DNA"/>
</dbReference>
<feature type="binding site" evidence="15">
    <location>
        <position position="280"/>
    </location>
    <ligand>
        <name>Zn(2+)</name>
        <dbReference type="ChEBI" id="CHEBI:29105"/>
        <note>catalytic</note>
    </ligand>
</feature>
<evidence type="ECO:0000313" key="19">
    <source>
        <dbReference type="Proteomes" id="UP000432015"/>
    </source>
</evidence>